<sequence>MVVWFLGLEDVLEIDKHFVELMVVGELLEDDTICNEKVLHKIVNVVERDNTVRDARRVSYQGTWIWKPSMH</sequence>
<protein>
    <submittedName>
        <fullName evidence="1">Uncharacterized protein</fullName>
    </submittedName>
</protein>
<evidence type="ECO:0000313" key="1">
    <source>
        <dbReference type="EMBL" id="GEU36220.1"/>
    </source>
</evidence>
<dbReference type="AlphaFoldDB" id="A0A6L2JHJ7"/>
<proteinExistence type="predicted"/>
<gene>
    <name evidence="1" type="ORF">Tci_008198</name>
</gene>
<comment type="caution">
    <text evidence="1">The sequence shown here is derived from an EMBL/GenBank/DDBJ whole genome shotgun (WGS) entry which is preliminary data.</text>
</comment>
<reference evidence="1" key="1">
    <citation type="journal article" date="2019" name="Sci. Rep.">
        <title>Draft genome of Tanacetum cinerariifolium, the natural source of mosquito coil.</title>
        <authorList>
            <person name="Yamashiro T."/>
            <person name="Shiraishi A."/>
            <person name="Satake H."/>
            <person name="Nakayama K."/>
        </authorList>
    </citation>
    <scope>NUCLEOTIDE SEQUENCE</scope>
</reference>
<accession>A0A6L2JHJ7</accession>
<dbReference type="EMBL" id="BKCJ010000784">
    <property type="protein sequence ID" value="GEU36220.1"/>
    <property type="molecule type" value="Genomic_DNA"/>
</dbReference>
<name>A0A6L2JHJ7_TANCI</name>
<organism evidence="1">
    <name type="scientific">Tanacetum cinerariifolium</name>
    <name type="common">Dalmatian daisy</name>
    <name type="synonym">Chrysanthemum cinerariifolium</name>
    <dbReference type="NCBI Taxonomy" id="118510"/>
    <lineage>
        <taxon>Eukaryota</taxon>
        <taxon>Viridiplantae</taxon>
        <taxon>Streptophyta</taxon>
        <taxon>Embryophyta</taxon>
        <taxon>Tracheophyta</taxon>
        <taxon>Spermatophyta</taxon>
        <taxon>Magnoliopsida</taxon>
        <taxon>eudicotyledons</taxon>
        <taxon>Gunneridae</taxon>
        <taxon>Pentapetalae</taxon>
        <taxon>asterids</taxon>
        <taxon>campanulids</taxon>
        <taxon>Asterales</taxon>
        <taxon>Asteraceae</taxon>
        <taxon>Asteroideae</taxon>
        <taxon>Anthemideae</taxon>
        <taxon>Anthemidinae</taxon>
        <taxon>Tanacetum</taxon>
    </lineage>
</organism>